<dbReference type="EMBL" id="BARJ01000012">
    <property type="protein sequence ID" value="GEM17888.1"/>
    <property type="molecule type" value="Genomic_DNA"/>
</dbReference>
<proteinExistence type="predicted"/>
<accession>A0A829WM47</accession>
<dbReference type="RefSeq" id="WP_172493339.1">
    <property type="nucleotide sequence ID" value="NZ_BARJ01000012.1"/>
</dbReference>
<gene>
    <name evidence="1" type="ORF">NBRC3293_2385</name>
</gene>
<sequence>MKMERLVKRHVASAAAGLFRSETLRNTIIGASRALDPNPQVDTKPVTYAVRGMSFSGGFAQDRQNLMQDRIRGEGRIFEMRALTRTNGKTSRYA</sequence>
<evidence type="ECO:0000313" key="2">
    <source>
        <dbReference type="Proteomes" id="UP000484858"/>
    </source>
</evidence>
<name>A0A829WM47_GLUOY</name>
<organism evidence="1 2">
    <name type="scientific">Gluconobacter oxydans NBRC 3293</name>
    <dbReference type="NCBI Taxonomy" id="1315969"/>
    <lineage>
        <taxon>Bacteria</taxon>
        <taxon>Pseudomonadati</taxon>
        <taxon>Pseudomonadota</taxon>
        <taxon>Alphaproteobacteria</taxon>
        <taxon>Acetobacterales</taxon>
        <taxon>Acetobacteraceae</taxon>
        <taxon>Gluconobacter</taxon>
    </lineage>
</organism>
<evidence type="ECO:0000313" key="1">
    <source>
        <dbReference type="EMBL" id="GEM17888.1"/>
    </source>
</evidence>
<dbReference type="AlphaFoldDB" id="A0A829WM47"/>
<reference evidence="1 2" key="1">
    <citation type="submission" date="2013-04" db="EMBL/GenBank/DDBJ databases">
        <title>Gluconobacter oxydans NBRC 3293 whole genome sequence.</title>
        <authorList>
            <person name="Matsutani M."/>
            <person name="Yakushi T."/>
            <person name="Matsushita K."/>
        </authorList>
    </citation>
    <scope>NUCLEOTIDE SEQUENCE [LARGE SCALE GENOMIC DNA]</scope>
    <source>
        <strain evidence="1 2">NBRC 3293</strain>
    </source>
</reference>
<protein>
    <submittedName>
        <fullName evidence="1">Uncharacterized protein</fullName>
    </submittedName>
</protein>
<comment type="caution">
    <text evidence="1">The sequence shown here is derived from an EMBL/GenBank/DDBJ whole genome shotgun (WGS) entry which is preliminary data.</text>
</comment>
<dbReference type="Proteomes" id="UP000484858">
    <property type="component" value="Unassembled WGS sequence"/>
</dbReference>